<gene>
    <name evidence="7" type="ORF">DVS81_20515</name>
</gene>
<dbReference type="PROSITE" id="PS01302">
    <property type="entry name" value="UPF0758"/>
    <property type="match status" value="1"/>
</dbReference>
<evidence type="ECO:0000256" key="1">
    <source>
        <dbReference type="ARBA" id="ARBA00022670"/>
    </source>
</evidence>
<dbReference type="GO" id="GO:0008237">
    <property type="term" value="F:metallopeptidase activity"/>
    <property type="evidence" value="ECO:0007669"/>
    <property type="project" value="UniProtKB-KW"/>
</dbReference>
<organism evidence="7 8">
    <name type="scientific">Candidatus Accumulibacter meliphilus</name>
    <dbReference type="NCBI Taxonomy" id="2211374"/>
    <lineage>
        <taxon>Bacteria</taxon>
        <taxon>Pseudomonadati</taxon>
        <taxon>Pseudomonadota</taxon>
        <taxon>Betaproteobacteria</taxon>
        <taxon>Candidatus Accumulibacter</taxon>
    </lineage>
</organism>
<keyword evidence="4" id="KW-0862">Zinc</keyword>
<dbReference type="GO" id="GO:0046872">
    <property type="term" value="F:metal ion binding"/>
    <property type="evidence" value="ECO:0007669"/>
    <property type="project" value="UniProtKB-KW"/>
</dbReference>
<sequence>MIHSSNRELLAIVLGDEATSLATRSLAELFGLRALRHSTTLGAEQEVHIYAMPDQLLAARELLRRALEEELSESSIGMTSPAAVRDYLRLFLGGQEYESFVTLWLDGQNRLIAGMELFRGTTTQTSVYPREVVKAGLKHNACAVILAHNHPSGHPEPSRADELLTSELKNALALVDIRVLDHFIVGDTAVMSFAERGLI</sequence>
<feature type="domain" description="MPN" evidence="6">
    <location>
        <begin position="77"/>
        <end position="199"/>
    </location>
</feature>
<dbReference type="PROSITE" id="PS50249">
    <property type="entry name" value="MPN"/>
    <property type="match status" value="1"/>
</dbReference>
<dbReference type="InterPro" id="IPR025657">
    <property type="entry name" value="RadC_JAB"/>
</dbReference>
<dbReference type="InterPro" id="IPR037518">
    <property type="entry name" value="MPN"/>
</dbReference>
<dbReference type="CDD" id="cd08071">
    <property type="entry name" value="MPN_DUF2466"/>
    <property type="match status" value="1"/>
</dbReference>
<evidence type="ECO:0000256" key="2">
    <source>
        <dbReference type="ARBA" id="ARBA00022723"/>
    </source>
</evidence>
<dbReference type="Gene3D" id="3.40.140.10">
    <property type="entry name" value="Cytidine Deaminase, domain 2"/>
    <property type="match status" value="1"/>
</dbReference>
<dbReference type="EMBL" id="QPGA01000103">
    <property type="protein sequence ID" value="RDE48728.1"/>
    <property type="molecule type" value="Genomic_DNA"/>
</dbReference>
<accession>A0A369XMX0</accession>
<proteinExistence type="predicted"/>
<dbReference type="Proteomes" id="UP000253831">
    <property type="component" value="Unassembled WGS sequence"/>
</dbReference>
<keyword evidence="3" id="KW-0378">Hydrolase</keyword>
<name>A0A369XMX0_9PROT</name>
<comment type="caution">
    <text evidence="7">The sequence shown here is derived from an EMBL/GenBank/DDBJ whole genome shotgun (WGS) entry which is preliminary data.</text>
</comment>
<dbReference type="NCBIfam" id="TIGR00608">
    <property type="entry name" value="radc"/>
    <property type="match status" value="1"/>
</dbReference>
<protein>
    <submittedName>
        <fullName evidence="7">DNA repair protein RadC</fullName>
    </submittedName>
</protein>
<keyword evidence="2" id="KW-0479">Metal-binding</keyword>
<dbReference type="InterPro" id="IPR020891">
    <property type="entry name" value="UPF0758_CS"/>
</dbReference>
<evidence type="ECO:0000256" key="4">
    <source>
        <dbReference type="ARBA" id="ARBA00022833"/>
    </source>
</evidence>
<keyword evidence="1" id="KW-0645">Protease</keyword>
<evidence type="ECO:0000313" key="7">
    <source>
        <dbReference type="EMBL" id="RDE48728.1"/>
    </source>
</evidence>
<reference evidence="7 8" key="1">
    <citation type="submission" date="2018-05" db="EMBL/GenBank/DDBJ databases">
        <title>Integrated omic analyses show evidence that a Ca. Accumulibacter phosphatis strain performs denitrification under micro-aerobic conditions.</title>
        <authorList>
            <person name="Camejo P.Y."/>
            <person name="Katherine M.D."/>
            <person name="Daniel N.R."/>
        </authorList>
    </citation>
    <scope>NUCLEOTIDE SEQUENCE [LARGE SCALE GENOMIC DNA]</scope>
    <source>
        <strain evidence="7">UW-LDO-IC</strain>
    </source>
</reference>
<dbReference type="PANTHER" id="PTHR30471:SF3">
    <property type="entry name" value="UPF0758 PROTEIN YEES-RELATED"/>
    <property type="match status" value="1"/>
</dbReference>
<dbReference type="Pfam" id="PF04002">
    <property type="entry name" value="RadC"/>
    <property type="match status" value="1"/>
</dbReference>
<dbReference type="GO" id="GO:0006508">
    <property type="term" value="P:proteolysis"/>
    <property type="evidence" value="ECO:0007669"/>
    <property type="project" value="UniProtKB-KW"/>
</dbReference>
<evidence type="ECO:0000256" key="3">
    <source>
        <dbReference type="ARBA" id="ARBA00022801"/>
    </source>
</evidence>
<evidence type="ECO:0000259" key="6">
    <source>
        <dbReference type="PROSITE" id="PS50249"/>
    </source>
</evidence>
<dbReference type="InterPro" id="IPR001405">
    <property type="entry name" value="UPF0758"/>
</dbReference>
<evidence type="ECO:0000313" key="8">
    <source>
        <dbReference type="Proteomes" id="UP000253831"/>
    </source>
</evidence>
<dbReference type="AlphaFoldDB" id="A0A369XMX0"/>
<evidence type="ECO:0000256" key="5">
    <source>
        <dbReference type="ARBA" id="ARBA00023049"/>
    </source>
</evidence>
<keyword evidence="5" id="KW-0482">Metalloprotease</keyword>
<dbReference type="PANTHER" id="PTHR30471">
    <property type="entry name" value="DNA REPAIR PROTEIN RADC"/>
    <property type="match status" value="1"/>
</dbReference>